<dbReference type="CDD" id="cd01574">
    <property type="entry name" value="PBP1_LacI"/>
    <property type="match status" value="1"/>
</dbReference>
<feature type="domain" description="HTH lacI-type" evidence="4">
    <location>
        <begin position="1"/>
        <end position="53"/>
    </location>
</feature>
<dbReference type="InterPro" id="IPR046335">
    <property type="entry name" value="LacI/GalR-like_sensor"/>
</dbReference>
<dbReference type="Pfam" id="PF00356">
    <property type="entry name" value="LacI"/>
    <property type="match status" value="1"/>
</dbReference>
<name>A0ABW5XCS0_9MICO</name>
<proteinExistence type="predicted"/>
<dbReference type="PROSITE" id="PS00356">
    <property type="entry name" value="HTH_LACI_1"/>
    <property type="match status" value="1"/>
</dbReference>
<dbReference type="PANTHER" id="PTHR30146">
    <property type="entry name" value="LACI-RELATED TRANSCRIPTIONAL REPRESSOR"/>
    <property type="match status" value="1"/>
</dbReference>
<dbReference type="GO" id="GO:0003677">
    <property type="term" value="F:DNA binding"/>
    <property type="evidence" value="ECO:0007669"/>
    <property type="project" value="UniProtKB-KW"/>
</dbReference>
<sequence length="326" mass="35230">MRDVAQAAEVSVQTVSRVLNGKDNVSSQTRDKVNAAIETLNYHRNIAALSLVTNNSLVIGVIDFSQAPTGSSEIIRSVQRAAYARDYFVSLAHVENLSAKGVRSVISSMLRQSVAGIVFVAPYYEALSTIDDLDLDTPFVVVAPDRKFDYPSVSLDGTAAARIAIDHLTALGHKRMVHLCGPLDWVDATVTMESWYKHIQAHSHPLFPTYVGDWTARSGYETTLKILAETNATAIFTANDQMALGAICAVNASGLRVPEDISIIGFGDLHDAEYFSPPLTTIKGNYDSVGEASIEVLIDVINGVSRNSISFGLELIERSSTAPPKS</sequence>
<evidence type="ECO:0000256" key="2">
    <source>
        <dbReference type="ARBA" id="ARBA00023125"/>
    </source>
</evidence>
<reference evidence="6" key="1">
    <citation type="journal article" date="2019" name="Int. J. Syst. Evol. Microbiol.">
        <title>The Global Catalogue of Microorganisms (GCM) 10K type strain sequencing project: providing services to taxonomists for standard genome sequencing and annotation.</title>
        <authorList>
            <consortium name="The Broad Institute Genomics Platform"/>
            <consortium name="The Broad Institute Genome Sequencing Center for Infectious Disease"/>
            <person name="Wu L."/>
            <person name="Ma J."/>
        </authorList>
    </citation>
    <scope>NUCLEOTIDE SEQUENCE [LARGE SCALE GENOMIC DNA]</scope>
    <source>
        <strain evidence="6">KCTC 33576</strain>
    </source>
</reference>
<dbReference type="EMBL" id="JBHUOP010000002">
    <property type="protein sequence ID" value="MFD2840121.1"/>
    <property type="molecule type" value="Genomic_DNA"/>
</dbReference>
<keyword evidence="1" id="KW-0805">Transcription regulation</keyword>
<comment type="caution">
    <text evidence="5">The sequence shown here is derived from an EMBL/GenBank/DDBJ whole genome shotgun (WGS) entry which is preliminary data.</text>
</comment>
<dbReference type="Proteomes" id="UP001597391">
    <property type="component" value="Unassembled WGS sequence"/>
</dbReference>
<dbReference type="Gene3D" id="3.40.50.2300">
    <property type="match status" value="2"/>
</dbReference>
<dbReference type="InterPro" id="IPR028082">
    <property type="entry name" value="Peripla_BP_I"/>
</dbReference>
<evidence type="ECO:0000259" key="4">
    <source>
        <dbReference type="PROSITE" id="PS50932"/>
    </source>
</evidence>
<dbReference type="InterPro" id="IPR010982">
    <property type="entry name" value="Lambda_DNA-bd_dom_sf"/>
</dbReference>
<keyword evidence="6" id="KW-1185">Reference proteome</keyword>
<protein>
    <submittedName>
        <fullName evidence="5">LacI family DNA-binding transcriptional regulator</fullName>
    </submittedName>
</protein>
<dbReference type="PROSITE" id="PS50932">
    <property type="entry name" value="HTH_LACI_2"/>
    <property type="match status" value="1"/>
</dbReference>
<dbReference type="InterPro" id="IPR000843">
    <property type="entry name" value="HTH_LacI"/>
</dbReference>
<dbReference type="PANTHER" id="PTHR30146:SF153">
    <property type="entry name" value="LACTOSE OPERON REPRESSOR"/>
    <property type="match status" value="1"/>
</dbReference>
<keyword evidence="2 5" id="KW-0238">DNA-binding</keyword>
<dbReference type="SUPFAM" id="SSF47413">
    <property type="entry name" value="lambda repressor-like DNA-binding domains"/>
    <property type="match status" value="1"/>
</dbReference>
<evidence type="ECO:0000256" key="1">
    <source>
        <dbReference type="ARBA" id="ARBA00023015"/>
    </source>
</evidence>
<organism evidence="5 6">
    <name type="scientific">Populibacterium corticicola</name>
    <dbReference type="NCBI Taxonomy" id="1812826"/>
    <lineage>
        <taxon>Bacteria</taxon>
        <taxon>Bacillati</taxon>
        <taxon>Actinomycetota</taxon>
        <taxon>Actinomycetes</taxon>
        <taxon>Micrococcales</taxon>
        <taxon>Jonesiaceae</taxon>
        <taxon>Populibacterium</taxon>
    </lineage>
</organism>
<gene>
    <name evidence="5" type="ORF">ACFSYH_06005</name>
</gene>
<evidence type="ECO:0000256" key="3">
    <source>
        <dbReference type="ARBA" id="ARBA00023163"/>
    </source>
</evidence>
<accession>A0ABW5XCS0</accession>
<dbReference type="SUPFAM" id="SSF53822">
    <property type="entry name" value="Periplasmic binding protein-like I"/>
    <property type="match status" value="1"/>
</dbReference>
<evidence type="ECO:0000313" key="6">
    <source>
        <dbReference type="Proteomes" id="UP001597391"/>
    </source>
</evidence>
<dbReference type="SMART" id="SM00354">
    <property type="entry name" value="HTH_LACI"/>
    <property type="match status" value="1"/>
</dbReference>
<evidence type="ECO:0000313" key="5">
    <source>
        <dbReference type="EMBL" id="MFD2840121.1"/>
    </source>
</evidence>
<dbReference type="Gene3D" id="1.10.260.40">
    <property type="entry name" value="lambda repressor-like DNA-binding domains"/>
    <property type="match status" value="1"/>
</dbReference>
<dbReference type="CDD" id="cd01392">
    <property type="entry name" value="HTH_LacI"/>
    <property type="match status" value="1"/>
</dbReference>
<dbReference type="Pfam" id="PF13377">
    <property type="entry name" value="Peripla_BP_3"/>
    <property type="match status" value="1"/>
</dbReference>
<keyword evidence="3" id="KW-0804">Transcription</keyword>
<dbReference type="RefSeq" id="WP_377465802.1">
    <property type="nucleotide sequence ID" value="NZ_JBHUOP010000002.1"/>
</dbReference>